<dbReference type="GO" id="GO:0005634">
    <property type="term" value="C:nucleus"/>
    <property type="evidence" value="ECO:0007669"/>
    <property type="project" value="TreeGrafter"/>
</dbReference>
<feature type="region of interest" description="Disordered" evidence="1">
    <location>
        <begin position="479"/>
        <end position="498"/>
    </location>
</feature>
<feature type="region of interest" description="Disordered" evidence="1">
    <location>
        <begin position="862"/>
        <end position="916"/>
    </location>
</feature>
<feature type="region of interest" description="Disordered" evidence="1">
    <location>
        <begin position="661"/>
        <end position="699"/>
    </location>
</feature>
<protein>
    <recommendedName>
        <fullName evidence="5">Nicotinamide-nucleotide adenylyltransferase</fullName>
    </recommendedName>
</protein>
<sequence length="1559" mass="172330">MADMASRTAFVSGLLPELEAVLHAFTRSSSARFRVVQTVNATATQPKTLYILDSSFNPPSVAHLALVTGALRQHAPLEPSPCRVLLLFSTHNADKAPSPASFVQRIALMTLFAQDLSHSLKSTGTGIAPQLDTDTGNVSIDIGLTKEPYYSDKSAAIAESKPLVYTSNPSHVHLVGYDTLIRFCDAKYYPNHNPPLSALKPFFAANHKLLVTQRPSDARDASSSRFGTIEEQDQFLRNLREGGLEDQGFDPAWARNIIMTKAVGSVGVSSTRIRKAASEGRWHEVGELCTKGVAEWIEHQKLYAEAASGKKTRVEKLPDSSLGLPYRKHSLGRSKVAVGLSLFFASVFAFLWRAILLFLWRAILLFVWRACRLFHVSYLAIGALVSRPVTTLPFLSHRLRSPLQSNLLAAMASKLCCIAEEDEARADSPELPNARVPQPTPANRPLLLQAEGSPTSHFTSARSEDLHVLRELFDSAEAGSDKRALPAPIPRPRFGRPSMQSLRSLHKMSSMRSIIRRKFSKEASAHDLTVPGAVSHKADETITEESSTMIVQPREAPNEQFRVAKKELRKHLLSDKKSEQGGYDSDAEMLDDIANRIGKKTTSKRLSVHSIEWTPSIGSKPTPSSSTKGRISAESNCILPPYVQKPIPMSFSNRVSQVLSTPNFRSDAPREKDHRLRRSHSATSMGLPKPSPISPLRLPSLSTYDADGVPWSEAMHKSLRLSQFPAPPHLAHSRPGETKPDTTHGWDESGNFLVVEKGSATIVNCTDLKPSADSSAHAVEIRVQQPTLTESPRPSRSVCASVRDNIMSGGVTEYGQGSKDGEEVESEENPRRSVHLYSMRISHHLRSGSLLSWDQLVDAPELPTTHSPLQQRTVPVQSRHTLSHRQIPRHDRQTSSSGFASNKVPSKWGKVIPINRDDRPDAASSLYLSRPQSPPGSLGGSLINLPQSACHHRTFSASAFDNKTCRRSQSCPSTDEAMHTDRASRRPVLQHSVDDTTCARAPSAENSKFATIMPLARKNSVADTKTSKFREDFNPSPPKKRLTPSSSIAKFLNPKRLSLRSQSEANLQPNCTIMSTDGPIDTLLVPLDREHRQSHPLISLQAKHEVLGRSKGANQVWDRAMQAHQEEKASMFLQRDRDLTLPHSLFRERSGSVNARHNSVMEDLDPSFSVPGGTEQSCRPLFPPGPGCGQNPGLPPVSMLRRRAIEGREDVESEHIVSAAFEGQGDATEVVGAWGRYPSHTRHDRTFSAGRMDRVETRDFALEAAIRFASARNETHDDDLIDPTECLPSPVLLPGEKRKKTKKKVGSGRMAKSNSMTFGKALMKNYTKMFRSQSTEFRRHGRGHRSSVASGGILEFPELELVPDVWTGTENPGEVSNHVRCGNLLAGDSMATLRPRRNSSAPNLNELSFRDGADDLEHAQDQARVWSVYYDDCIPSFPRASFEADPGSTNLGLAMRRSIDDRRVTRHSTPFTSQGLGHSRQPSQWSHRSTCSLQNVRPSFRSTDNHVGARDDNTSMASVRTSTIDLISKFKEEEALEHDRVLSLTRSDSLREFYSLSML</sequence>
<keyword evidence="2" id="KW-0812">Transmembrane</keyword>
<feature type="transmembrane region" description="Helical" evidence="2">
    <location>
        <begin position="336"/>
        <end position="360"/>
    </location>
</feature>
<keyword evidence="2" id="KW-1133">Transmembrane helix</keyword>
<evidence type="ECO:0000256" key="2">
    <source>
        <dbReference type="SAM" id="Phobius"/>
    </source>
</evidence>
<evidence type="ECO:0000313" key="4">
    <source>
        <dbReference type="Proteomes" id="UP000002668"/>
    </source>
</evidence>
<dbReference type="PANTHER" id="PTHR31285:SF0">
    <property type="entry name" value="NICOTINAMIDE MONONUCLEOTIDE ADENYLYLTRANSFERASE"/>
    <property type="match status" value="1"/>
</dbReference>
<dbReference type="GO" id="GO:0005737">
    <property type="term" value="C:cytoplasm"/>
    <property type="evidence" value="ECO:0007669"/>
    <property type="project" value="TreeGrafter"/>
</dbReference>
<gene>
    <name evidence="3" type="ORF">LEMA_P046020.1</name>
</gene>
<reference evidence="4" key="1">
    <citation type="journal article" date="2011" name="Nat. Commun.">
        <title>Effector diversification within compartments of the Leptosphaeria maculans genome affected by Repeat-Induced Point mutations.</title>
        <authorList>
            <person name="Rouxel T."/>
            <person name="Grandaubert J."/>
            <person name="Hane J.K."/>
            <person name="Hoede C."/>
            <person name="van de Wouw A.P."/>
            <person name="Couloux A."/>
            <person name="Dominguez V."/>
            <person name="Anthouard V."/>
            <person name="Bally P."/>
            <person name="Bourras S."/>
            <person name="Cozijnsen A.J."/>
            <person name="Ciuffetti L.M."/>
            <person name="Degrave A."/>
            <person name="Dilmaghani A."/>
            <person name="Duret L."/>
            <person name="Fudal I."/>
            <person name="Goodwin S.B."/>
            <person name="Gout L."/>
            <person name="Glaser N."/>
            <person name="Linglin J."/>
            <person name="Kema G.H.J."/>
            <person name="Lapalu N."/>
            <person name="Lawrence C.B."/>
            <person name="May K."/>
            <person name="Meyer M."/>
            <person name="Ollivier B."/>
            <person name="Poulain J."/>
            <person name="Schoch C.L."/>
            <person name="Simon A."/>
            <person name="Spatafora J.W."/>
            <person name="Stachowiak A."/>
            <person name="Turgeon B.G."/>
            <person name="Tyler B.M."/>
            <person name="Vincent D."/>
            <person name="Weissenbach J."/>
            <person name="Amselem J."/>
            <person name="Quesneville H."/>
            <person name="Oliver R.P."/>
            <person name="Wincker P."/>
            <person name="Balesdent M.-H."/>
            <person name="Howlett B.J."/>
        </authorList>
    </citation>
    <scope>NUCLEOTIDE SEQUENCE [LARGE SCALE GENOMIC DNA]</scope>
    <source>
        <strain evidence="4">JN3 / isolate v23.1.3 / race Av1-4-5-6-7-8</strain>
    </source>
</reference>
<feature type="compositionally biased region" description="Polar residues" evidence="1">
    <location>
        <begin position="864"/>
        <end position="880"/>
    </location>
</feature>
<name>E5R4C8_LEPMJ</name>
<dbReference type="SUPFAM" id="SSF52374">
    <property type="entry name" value="Nucleotidylyl transferase"/>
    <property type="match status" value="1"/>
</dbReference>
<feature type="transmembrane region" description="Helical" evidence="2">
    <location>
        <begin position="372"/>
        <end position="395"/>
    </location>
</feature>
<dbReference type="Gene3D" id="3.40.50.620">
    <property type="entry name" value="HUPs"/>
    <property type="match status" value="1"/>
</dbReference>
<feature type="region of interest" description="Disordered" evidence="1">
    <location>
        <begin position="1467"/>
        <end position="1490"/>
    </location>
</feature>
<dbReference type="OrthoDB" id="3437384at2759"/>
<dbReference type="HOGENOM" id="CLU_003806_0_0_1"/>
<feature type="region of interest" description="Disordered" evidence="1">
    <location>
        <begin position="428"/>
        <end position="461"/>
    </location>
</feature>
<feature type="region of interest" description="Disordered" evidence="1">
    <location>
        <begin position="1022"/>
        <end position="1044"/>
    </location>
</feature>
<dbReference type="VEuPathDB" id="FungiDB:LEMA_P046020.1"/>
<organism evidence="4">
    <name type="scientific">Leptosphaeria maculans (strain JN3 / isolate v23.1.3 / race Av1-4-5-6-7-8)</name>
    <name type="common">Blackleg fungus</name>
    <name type="synonym">Phoma lingam</name>
    <dbReference type="NCBI Taxonomy" id="985895"/>
    <lineage>
        <taxon>Eukaryota</taxon>
        <taxon>Fungi</taxon>
        <taxon>Dikarya</taxon>
        <taxon>Ascomycota</taxon>
        <taxon>Pezizomycotina</taxon>
        <taxon>Dothideomycetes</taxon>
        <taxon>Pleosporomycetidae</taxon>
        <taxon>Pleosporales</taxon>
        <taxon>Pleosporineae</taxon>
        <taxon>Leptosphaeriaceae</taxon>
        <taxon>Plenodomus</taxon>
        <taxon>Plenodomus lingam/Leptosphaeria maculans species complex</taxon>
    </lineage>
</organism>
<dbReference type="STRING" id="985895.E5R4C8"/>
<dbReference type="PANTHER" id="PTHR31285">
    <property type="entry name" value="NICOTINAMIDE MONONUCLEOTIDE ADENYLYLTRANSFERASE"/>
    <property type="match status" value="1"/>
</dbReference>
<dbReference type="OMA" id="SMRISHH"/>
<evidence type="ECO:0008006" key="5">
    <source>
        <dbReference type="Google" id="ProtNLM"/>
    </source>
</evidence>
<dbReference type="GO" id="GO:0000309">
    <property type="term" value="F:nicotinamide-nucleotide adenylyltransferase activity"/>
    <property type="evidence" value="ECO:0007669"/>
    <property type="project" value="TreeGrafter"/>
</dbReference>
<proteinExistence type="predicted"/>
<keyword evidence="2" id="KW-0472">Membrane</keyword>
<evidence type="ECO:0000313" key="3">
    <source>
        <dbReference type="EMBL" id="CBX91896.1"/>
    </source>
</evidence>
<dbReference type="InterPro" id="IPR014729">
    <property type="entry name" value="Rossmann-like_a/b/a_fold"/>
</dbReference>
<dbReference type="InParanoid" id="E5R4C8"/>
<dbReference type="eggNOG" id="ENOG502RXY8">
    <property type="taxonomic scope" value="Eukaryota"/>
</dbReference>
<keyword evidence="4" id="KW-1185">Reference proteome</keyword>
<dbReference type="GO" id="GO:0016887">
    <property type="term" value="F:ATP hydrolysis activity"/>
    <property type="evidence" value="ECO:0007669"/>
    <property type="project" value="TreeGrafter"/>
</dbReference>
<feature type="region of interest" description="Disordered" evidence="1">
    <location>
        <begin position="808"/>
        <end position="831"/>
    </location>
</feature>
<feature type="region of interest" description="Disordered" evidence="1">
    <location>
        <begin position="969"/>
        <end position="992"/>
    </location>
</feature>
<dbReference type="EMBL" id="FP929083">
    <property type="protein sequence ID" value="CBX91896.1"/>
    <property type="molecule type" value="Genomic_DNA"/>
</dbReference>
<accession>E5R4C8</accession>
<dbReference type="Proteomes" id="UP000002668">
    <property type="component" value="Genome"/>
</dbReference>
<feature type="compositionally biased region" description="Polar residues" evidence="1">
    <location>
        <begin position="452"/>
        <end position="461"/>
    </location>
</feature>
<evidence type="ECO:0000256" key="1">
    <source>
        <dbReference type="SAM" id="MobiDB-lite"/>
    </source>
</evidence>
<feature type="compositionally biased region" description="Polar residues" evidence="1">
    <location>
        <begin position="894"/>
        <end position="904"/>
    </location>
</feature>